<dbReference type="Proteomes" id="UP000636800">
    <property type="component" value="Chromosome 7"/>
</dbReference>
<evidence type="ECO:0000313" key="3">
    <source>
        <dbReference type="Proteomes" id="UP000636800"/>
    </source>
</evidence>
<dbReference type="OrthoDB" id="1350766at2759"/>
<organism evidence="2 3">
    <name type="scientific">Vanilla planifolia</name>
    <name type="common">Vanilla</name>
    <dbReference type="NCBI Taxonomy" id="51239"/>
    <lineage>
        <taxon>Eukaryota</taxon>
        <taxon>Viridiplantae</taxon>
        <taxon>Streptophyta</taxon>
        <taxon>Embryophyta</taxon>
        <taxon>Tracheophyta</taxon>
        <taxon>Spermatophyta</taxon>
        <taxon>Magnoliopsida</taxon>
        <taxon>Liliopsida</taxon>
        <taxon>Asparagales</taxon>
        <taxon>Orchidaceae</taxon>
        <taxon>Vanilloideae</taxon>
        <taxon>Vanilleae</taxon>
        <taxon>Vanilla</taxon>
    </lineage>
</organism>
<comment type="caution">
    <text evidence="2">The sequence shown here is derived from an EMBL/GenBank/DDBJ whole genome shotgun (WGS) entry which is preliminary data.</text>
</comment>
<sequence>MANNGGGFAGWDGVRREDEEAEDEEEEENGGRVLEAWERAYADERSWEDLQEDESGLLRSTDAKNIAHAQYRRRLLQRSNLGASRVQKGSSDTFTLSLIFREQLQKQIIVLVVWLLLLNVFEEFLRGS</sequence>
<dbReference type="AlphaFoldDB" id="A0A835UUU0"/>
<proteinExistence type="predicted"/>
<protein>
    <submittedName>
        <fullName evidence="2">Uncharacterized protein</fullName>
    </submittedName>
</protein>
<feature type="compositionally biased region" description="Gly residues" evidence="1">
    <location>
        <begin position="1"/>
        <end position="10"/>
    </location>
</feature>
<name>A0A835UUU0_VANPL</name>
<evidence type="ECO:0000313" key="2">
    <source>
        <dbReference type="EMBL" id="KAG0473290.1"/>
    </source>
</evidence>
<feature type="compositionally biased region" description="Acidic residues" evidence="1">
    <location>
        <begin position="19"/>
        <end position="28"/>
    </location>
</feature>
<gene>
    <name evidence="2" type="ORF">HPP92_015147</name>
</gene>
<evidence type="ECO:0000256" key="1">
    <source>
        <dbReference type="SAM" id="MobiDB-lite"/>
    </source>
</evidence>
<keyword evidence="3" id="KW-1185">Reference proteome</keyword>
<accession>A0A835UUU0</accession>
<reference evidence="2 3" key="1">
    <citation type="journal article" date="2020" name="Nat. Food">
        <title>A phased Vanilla planifolia genome enables genetic improvement of flavour and production.</title>
        <authorList>
            <person name="Hasing T."/>
            <person name="Tang H."/>
            <person name="Brym M."/>
            <person name="Khazi F."/>
            <person name="Huang T."/>
            <person name="Chambers A.H."/>
        </authorList>
    </citation>
    <scope>NUCLEOTIDE SEQUENCE [LARGE SCALE GENOMIC DNA]</scope>
    <source>
        <tissue evidence="2">Leaf</tissue>
    </source>
</reference>
<feature type="region of interest" description="Disordered" evidence="1">
    <location>
        <begin position="1"/>
        <end position="33"/>
    </location>
</feature>
<dbReference type="EMBL" id="JADCNL010000007">
    <property type="protein sequence ID" value="KAG0473290.1"/>
    <property type="molecule type" value="Genomic_DNA"/>
</dbReference>